<dbReference type="Proteomes" id="UP000683360">
    <property type="component" value="Unassembled WGS sequence"/>
</dbReference>
<feature type="region of interest" description="Disordered" evidence="2">
    <location>
        <begin position="399"/>
        <end position="459"/>
    </location>
</feature>
<organism evidence="4 5">
    <name type="scientific">Mytilus edulis</name>
    <name type="common">Blue mussel</name>
    <dbReference type="NCBI Taxonomy" id="6550"/>
    <lineage>
        <taxon>Eukaryota</taxon>
        <taxon>Metazoa</taxon>
        <taxon>Spiralia</taxon>
        <taxon>Lophotrochozoa</taxon>
        <taxon>Mollusca</taxon>
        <taxon>Bivalvia</taxon>
        <taxon>Autobranchia</taxon>
        <taxon>Pteriomorphia</taxon>
        <taxon>Mytilida</taxon>
        <taxon>Mytiloidea</taxon>
        <taxon>Mytilidae</taxon>
        <taxon>Mytilinae</taxon>
        <taxon>Mytilus</taxon>
    </lineage>
</organism>
<evidence type="ECO:0000313" key="5">
    <source>
        <dbReference type="Proteomes" id="UP000683360"/>
    </source>
</evidence>
<keyword evidence="1" id="KW-0479">Metal-binding</keyword>
<sequence>MSSAKKIFSNLGASFNRLLHGSRENETQNLCTNQNLNSVYQVNEYNRDTNNVSDLPEHETNFQEQFVYPETPRNRETHIKTHEQNRITPSVVRHNSQNQDETSSSVARECYTLFRDPDSSRYGAYTPDILTLNLENGTELDNNSNKEHMSTHNSRGIFESRQSTGINSPRDLRGLPESCLLNSSVSDCQTGYGNTQRQSNTQDVQWRDDVAPVTSTGDHVTNVVAKETERGSVRGKGFANREYYDGLPSFDLNKLETRTQNDQTVLFGSPLKSKTMLNAQETNFKYSSGACSDQYNSRVRFEDRDVLPGEDSRKFYAQKQTQSLSDQNYHTIDQGEDSRNFNSQKQTHSLSNQNYHTIDQGGFREINNNCFQDKGFTPSYNKHSPCFSQVHLNGENRESFGGNHNCTNTGTSNVGIQHRRRPDQMLDRVSLGENRNVPSHQSRPSMQVPRKQKDPDTYDGKHTEWPDYICHFEQVALWNRWSEDEMAAQLTMCLRGNAQRALSELSREELFNFERLKRSLTQRFCPPERETAYRCEFRNRRRKGEESVADYGYALKRLATHAFPSIPVDIRESLIIEQYISGLPNLELKRHVQFCHPTSLDRAISLALEFEAFEGSQNKPFARKPKDEDISPMCTSIKANSGSDNNSSQTSMFSKLIEGMQEIQKSMQTMMQSQRDKGNFRGAQPYKNHTNRRKIQCFYCKEEGHMKKDCPVLEREGLTSNQNINVQRDNLVESDPLN</sequence>
<dbReference type="PROSITE" id="PS50158">
    <property type="entry name" value="ZF_CCHC"/>
    <property type="match status" value="1"/>
</dbReference>
<feature type="compositionally biased region" description="Polar residues" evidence="2">
    <location>
        <begin position="402"/>
        <end position="415"/>
    </location>
</feature>
<dbReference type="EMBL" id="CAJPWZ010002200">
    <property type="protein sequence ID" value="CAG2233137.1"/>
    <property type="molecule type" value="Genomic_DNA"/>
</dbReference>
<dbReference type="GO" id="GO:0008270">
    <property type="term" value="F:zinc ion binding"/>
    <property type="evidence" value="ECO:0007669"/>
    <property type="project" value="UniProtKB-KW"/>
</dbReference>
<dbReference type="SUPFAM" id="SSF57756">
    <property type="entry name" value="Retrovirus zinc finger-like domains"/>
    <property type="match status" value="1"/>
</dbReference>
<evidence type="ECO:0000256" key="1">
    <source>
        <dbReference type="PROSITE-ProRule" id="PRU00047"/>
    </source>
</evidence>
<evidence type="ECO:0000259" key="3">
    <source>
        <dbReference type="PROSITE" id="PS50158"/>
    </source>
</evidence>
<dbReference type="Gene3D" id="4.10.60.10">
    <property type="entry name" value="Zinc finger, CCHC-type"/>
    <property type="match status" value="1"/>
</dbReference>
<dbReference type="GO" id="GO:0003676">
    <property type="term" value="F:nucleic acid binding"/>
    <property type="evidence" value="ECO:0007669"/>
    <property type="project" value="InterPro"/>
</dbReference>
<keyword evidence="1" id="KW-0862">Zinc</keyword>
<feature type="compositionally biased region" description="Polar residues" evidence="2">
    <location>
        <begin position="436"/>
        <end position="445"/>
    </location>
</feature>
<name>A0A8S3TPA4_MYTED</name>
<dbReference type="Pfam" id="PF03732">
    <property type="entry name" value="Retrotrans_gag"/>
    <property type="match status" value="1"/>
</dbReference>
<dbReference type="SMART" id="SM00343">
    <property type="entry name" value="ZnF_C2HC"/>
    <property type="match status" value="1"/>
</dbReference>
<comment type="caution">
    <text evidence="4">The sequence shown here is derived from an EMBL/GenBank/DDBJ whole genome shotgun (WGS) entry which is preliminary data.</text>
</comment>
<dbReference type="PANTHER" id="PTHR19963:SF30">
    <property type="entry name" value="ENDONUCLEASE_EXONUCLEASE_PHOSPHATASE DOMAIN-CONTAINING PROTEIN"/>
    <property type="match status" value="1"/>
</dbReference>
<reference evidence="4" key="1">
    <citation type="submission" date="2021-03" db="EMBL/GenBank/DDBJ databases">
        <authorList>
            <person name="Bekaert M."/>
        </authorList>
    </citation>
    <scope>NUCLEOTIDE SEQUENCE</scope>
</reference>
<keyword evidence="1" id="KW-0863">Zinc-finger</keyword>
<dbReference type="PANTHER" id="PTHR19963">
    <property type="entry name" value="CCHC-TYPE DOMAIN-CONTAINING PROTEIN"/>
    <property type="match status" value="1"/>
</dbReference>
<proteinExistence type="predicted"/>
<feature type="domain" description="CCHC-type" evidence="3">
    <location>
        <begin position="697"/>
        <end position="711"/>
    </location>
</feature>
<protein>
    <recommendedName>
        <fullName evidence="3">CCHC-type domain-containing protein</fullName>
    </recommendedName>
</protein>
<dbReference type="OrthoDB" id="6277121at2759"/>
<evidence type="ECO:0000256" key="2">
    <source>
        <dbReference type="SAM" id="MobiDB-lite"/>
    </source>
</evidence>
<dbReference type="InterPro" id="IPR001878">
    <property type="entry name" value="Znf_CCHC"/>
</dbReference>
<accession>A0A8S3TPA4</accession>
<dbReference type="AlphaFoldDB" id="A0A8S3TPA4"/>
<feature type="region of interest" description="Disordered" evidence="2">
    <location>
        <begin position="318"/>
        <end position="348"/>
    </location>
</feature>
<dbReference type="InterPro" id="IPR036875">
    <property type="entry name" value="Znf_CCHC_sf"/>
</dbReference>
<dbReference type="Pfam" id="PF00098">
    <property type="entry name" value="zf-CCHC"/>
    <property type="match status" value="1"/>
</dbReference>
<feature type="compositionally biased region" description="Polar residues" evidence="2">
    <location>
        <begin position="318"/>
        <end position="331"/>
    </location>
</feature>
<dbReference type="InterPro" id="IPR005162">
    <property type="entry name" value="Retrotrans_gag_dom"/>
</dbReference>
<gene>
    <name evidence="4" type="ORF">MEDL_45835</name>
</gene>
<keyword evidence="5" id="KW-1185">Reference proteome</keyword>
<evidence type="ECO:0000313" key="4">
    <source>
        <dbReference type="EMBL" id="CAG2233137.1"/>
    </source>
</evidence>